<reference evidence="2 3" key="1">
    <citation type="journal article" date="2011" name="J. Bacteriol.">
        <title>Complete genome sequence of seawater bacterium Glaciecola nitratireducens FR1064T.</title>
        <authorList>
            <person name="Bian F."/>
            <person name="Qin Q.L."/>
            <person name="Xie B.B."/>
            <person name="Shu Y.L."/>
            <person name="Zhang X.Y."/>
            <person name="Yu Y."/>
            <person name="Chen B."/>
            <person name="Chen X.L."/>
            <person name="Zhou B.C."/>
            <person name="Zhang Y.Z."/>
        </authorList>
    </citation>
    <scope>NUCLEOTIDE SEQUENCE [LARGE SCALE GENOMIC DNA]</scope>
    <source>
        <strain evidence="3">JCM 12485 / KCTC 12276 / FR1064</strain>
    </source>
</reference>
<evidence type="ECO:0000313" key="3">
    <source>
        <dbReference type="Proteomes" id="UP000009282"/>
    </source>
</evidence>
<name>G4QEE8_GLANF</name>
<sequence>MSNCSGNYRTSAQRTHPLRDGKLNRTEIQFISLNFEIIARSIHKNRLFKN</sequence>
<dbReference type="Proteomes" id="UP000009282">
    <property type="component" value="Chromosome"/>
</dbReference>
<protein>
    <submittedName>
        <fullName evidence="2">Uncharacterized protein</fullName>
    </submittedName>
</protein>
<dbReference type="HOGENOM" id="CLU_3118314_0_0_6"/>
<gene>
    <name evidence="2" type="ordered locus">GNIT_0016</name>
</gene>
<organism evidence="2 3">
    <name type="scientific">Glaciecola nitratireducens (strain JCM 12485 / KCTC 12276 / FR1064)</name>
    <dbReference type="NCBI Taxonomy" id="1085623"/>
    <lineage>
        <taxon>Bacteria</taxon>
        <taxon>Pseudomonadati</taxon>
        <taxon>Pseudomonadota</taxon>
        <taxon>Gammaproteobacteria</taxon>
        <taxon>Alteromonadales</taxon>
        <taxon>Alteromonadaceae</taxon>
        <taxon>Brumicola</taxon>
    </lineage>
</organism>
<evidence type="ECO:0000313" key="2">
    <source>
        <dbReference type="EMBL" id="AEP28176.1"/>
    </source>
</evidence>
<feature type="region of interest" description="Disordered" evidence="1">
    <location>
        <begin position="1"/>
        <end position="20"/>
    </location>
</feature>
<dbReference type="EMBL" id="CP003060">
    <property type="protein sequence ID" value="AEP28176.1"/>
    <property type="molecule type" value="Genomic_DNA"/>
</dbReference>
<proteinExistence type="predicted"/>
<accession>G4QEE8</accession>
<evidence type="ECO:0000256" key="1">
    <source>
        <dbReference type="SAM" id="MobiDB-lite"/>
    </source>
</evidence>
<dbReference type="AlphaFoldDB" id="G4QEE8"/>
<feature type="compositionally biased region" description="Polar residues" evidence="1">
    <location>
        <begin position="1"/>
        <end position="14"/>
    </location>
</feature>
<keyword evidence="3" id="KW-1185">Reference proteome</keyword>
<dbReference type="KEGG" id="gni:GNIT_0016"/>